<reference evidence="4 5" key="1">
    <citation type="submission" date="2012-08" db="EMBL/GenBank/DDBJ databases">
        <title>Oryza genome evolution.</title>
        <authorList>
            <person name="Wing R.A."/>
        </authorList>
    </citation>
    <scope>NUCLEOTIDE SEQUENCE</scope>
</reference>
<dbReference type="HOGENOM" id="CLU_049674_4_0_1"/>
<dbReference type="Gene3D" id="3.30.420.10">
    <property type="entry name" value="Ribonuclease H-like superfamily/Ribonuclease H"/>
    <property type="match status" value="1"/>
</dbReference>
<dbReference type="InterPro" id="IPR036397">
    <property type="entry name" value="RNaseH_sf"/>
</dbReference>
<dbReference type="Proteomes" id="UP000032180">
    <property type="component" value="Chromosome 7"/>
</dbReference>
<keyword evidence="5" id="KW-1185">Reference proteome</keyword>
<evidence type="ECO:0000313" key="4">
    <source>
        <dbReference type="EnsemblPlants" id="LPERR07G00760.1"/>
    </source>
</evidence>
<protein>
    <recommendedName>
        <fullName evidence="3">3'-5' exonuclease domain-containing protein</fullName>
    </recommendedName>
</protein>
<evidence type="ECO:0000259" key="3">
    <source>
        <dbReference type="Pfam" id="PF01612"/>
    </source>
</evidence>
<dbReference type="CDD" id="cd06141">
    <property type="entry name" value="WRN_exo"/>
    <property type="match status" value="1"/>
</dbReference>
<dbReference type="PANTHER" id="PTHR13620:SF59">
    <property type="entry name" value="POLYNUCLEOTIDYL TRANSFERASE, RIBONUCLEASE H-LIKE SUPERFAMILY PROTEIN"/>
    <property type="match status" value="1"/>
</dbReference>
<reference evidence="5" key="2">
    <citation type="submission" date="2013-12" db="EMBL/GenBank/DDBJ databases">
        <authorList>
            <person name="Yu Y."/>
            <person name="Lee S."/>
            <person name="de Baynast K."/>
            <person name="Wissotski M."/>
            <person name="Liu L."/>
            <person name="Talag J."/>
            <person name="Goicoechea J."/>
            <person name="Angelova A."/>
            <person name="Jetty R."/>
            <person name="Kudrna D."/>
            <person name="Golser W."/>
            <person name="Rivera L."/>
            <person name="Zhang J."/>
            <person name="Wing R."/>
        </authorList>
    </citation>
    <scope>NUCLEOTIDE SEQUENCE</scope>
</reference>
<dbReference type="InterPro" id="IPR012337">
    <property type="entry name" value="RNaseH-like_sf"/>
</dbReference>
<dbReference type="SUPFAM" id="SSF53098">
    <property type="entry name" value="Ribonuclease H-like"/>
    <property type="match status" value="1"/>
</dbReference>
<dbReference type="PANTHER" id="PTHR13620">
    <property type="entry name" value="3-5 EXONUCLEASE"/>
    <property type="match status" value="1"/>
</dbReference>
<evidence type="ECO:0000313" key="5">
    <source>
        <dbReference type="Proteomes" id="UP000032180"/>
    </source>
</evidence>
<evidence type="ECO:0000256" key="1">
    <source>
        <dbReference type="ARBA" id="ARBA00022722"/>
    </source>
</evidence>
<name>A0A0D9WUS6_9ORYZ</name>
<dbReference type="InterPro" id="IPR051132">
    <property type="entry name" value="3-5_Exonuclease_domain"/>
</dbReference>
<dbReference type="Pfam" id="PF01612">
    <property type="entry name" value="DNA_pol_A_exo1"/>
    <property type="match status" value="1"/>
</dbReference>
<dbReference type="InterPro" id="IPR002562">
    <property type="entry name" value="3'-5'_exonuclease_dom"/>
</dbReference>
<dbReference type="GO" id="GO:0006139">
    <property type="term" value="P:nucleobase-containing compound metabolic process"/>
    <property type="evidence" value="ECO:0007669"/>
    <property type="project" value="InterPro"/>
</dbReference>
<dbReference type="GO" id="GO:0003676">
    <property type="term" value="F:nucleic acid binding"/>
    <property type="evidence" value="ECO:0007669"/>
    <property type="project" value="InterPro"/>
</dbReference>
<dbReference type="eggNOG" id="KOG4373">
    <property type="taxonomic scope" value="Eukaryota"/>
</dbReference>
<dbReference type="AlphaFoldDB" id="A0A0D9WUS6"/>
<dbReference type="Gramene" id="LPERR07G00760.1">
    <property type="protein sequence ID" value="LPERR07G00760.1"/>
    <property type="gene ID" value="LPERR07G00760"/>
</dbReference>
<dbReference type="GO" id="GO:0008408">
    <property type="term" value="F:3'-5' exonuclease activity"/>
    <property type="evidence" value="ECO:0007669"/>
    <property type="project" value="InterPro"/>
</dbReference>
<reference evidence="4" key="3">
    <citation type="submission" date="2015-04" db="UniProtKB">
        <authorList>
            <consortium name="EnsemblPlants"/>
        </authorList>
    </citation>
    <scope>IDENTIFICATION</scope>
</reference>
<sequence>MVVATAVSTRLRRSTRTHDEYVVSIRGRHVITTVTSHASVPRRWVFTTRWRHAGRLRSGNVGLAVGMGVQWIPPFRLAAAADPPPSTLQLCAGHRCLVFHLAHAAAVPAVLRRFLADKRAVFAAYDVLSDCRKLREHHGMQVARPVELRRLTGMGNSSLARMAEEHLGWGNLSKPRKVATSVWHAARLTKAQVQYACLDAYISFRLAVHLDAAAGDSRM</sequence>
<dbReference type="GO" id="GO:0005634">
    <property type="term" value="C:nucleus"/>
    <property type="evidence" value="ECO:0007669"/>
    <property type="project" value="TreeGrafter"/>
</dbReference>
<feature type="domain" description="3'-5' exonuclease" evidence="3">
    <location>
        <begin position="88"/>
        <end position="210"/>
    </location>
</feature>
<keyword evidence="1" id="KW-0540">Nuclease</keyword>
<dbReference type="EnsemblPlants" id="LPERR07G00760.1">
    <property type="protein sequence ID" value="LPERR07G00760.1"/>
    <property type="gene ID" value="LPERR07G00760"/>
</dbReference>
<keyword evidence="2" id="KW-0378">Hydrolase</keyword>
<dbReference type="GO" id="GO:0005737">
    <property type="term" value="C:cytoplasm"/>
    <property type="evidence" value="ECO:0007669"/>
    <property type="project" value="TreeGrafter"/>
</dbReference>
<dbReference type="STRING" id="77586.A0A0D9WUS6"/>
<organism evidence="4 5">
    <name type="scientific">Leersia perrieri</name>
    <dbReference type="NCBI Taxonomy" id="77586"/>
    <lineage>
        <taxon>Eukaryota</taxon>
        <taxon>Viridiplantae</taxon>
        <taxon>Streptophyta</taxon>
        <taxon>Embryophyta</taxon>
        <taxon>Tracheophyta</taxon>
        <taxon>Spermatophyta</taxon>
        <taxon>Magnoliopsida</taxon>
        <taxon>Liliopsida</taxon>
        <taxon>Poales</taxon>
        <taxon>Poaceae</taxon>
        <taxon>BOP clade</taxon>
        <taxon>Oryzoideae</taxon>
        <taxon>Oryzeae</taxon>
        <taxon>Oryzinae</taxon>
        <taxon>Leersia</taxon>
    </lineage>
</organism>
<evidence type="ECO:0000256" key="2">
    <source>
        <dbReference type="ARBA" id="ARBA00022801"/>
    </source>
</evidence>
<accession>A0A0D9WUS6</accession>
<proteinExistence type="predicted"/>